<feature type="non-terminal residue" evidence="1">
    <location>
        <position position="1"/>
    </location>
</feature>
<feature type="non-terminal residue" evidence="1">
    <location>
        <position position="112"/>
    </location>
</feature>
<reference evidence="1" key="1">
    <citation type="submission" date="2021-06" db="EMBL/GenBank/DDBJ databases">
        <authorList>
            <person name="Kallberg Y."/>
            <person name="Tangrot J."/>
            <person name="Rosling A."/>
        </authorList>
    </citation>
    <scope>NUCLEOTIDE SEQUENCE</scope>
    <source>
        <strain evidence="1">FL130A</strain>
    </source>
</reference>
<comment type="caution">
    <text evidence="1">The sequence shown here is derived from an EMBL/GenBank/DDBJ whole genome shotgun (WGS) entry which is preliminary data.</text>
</comment>
<gene>
    <name evidence="1" type="ORF">ALEPTO_LOCUS13720</name>
</gene>
<dbReference type="Proteomes" id="UP000789508">
    <property type="component" value="Unassembled WGS sequence"/>
</dbReference>
<dbReference type="AlphaFoldDB" id="A0A9N9J3L0"/>
<evidence type="ECO:0000313" key="1">
    <source>
        <dbReference type="EMBL" id="CAG8762299.1"/>
    </source>
</evidence>
<protein>
    <submittedName>
        <fullName evidence="1">514_t:CDS:1</fullName>
    </submittedName>
</protein>
<keyword evidence="2" id="KW-1185">Reference proteome</keyword>
<sequence>EADWQNLYQEVKRVLKPGGILEQHEYDGLSNTTISGPKLKKFQKYYKEACSARGLNVRFACQLNERVKMAGFEYTRASYIPVALGKRGGKIGEIWAANAKEFSLAMKPWLAG</sequence>
<dbReference type="SUPFAM" id="SSF53335">
    <property type="entry name" value="S-adenosyl-L-methionine-dependent methyltransferases"/>
    <property type="match status" value="1"/>
</dbReference>
<organism evidence="1 2">
    <name type="scientific">Ambispora leptoticha</name>
    <dbReference type="NCBI Taxonomy" id="144679"/>
    <lineage>
        <taxon>Eukaryota</taxon>
        <taxon>Fungi</taxon>
        <taxon>Fungi incertae sedis</taxon>
        <taxon>Mucoromycota</taxon>
        <taxon>Glomeromycotina</taxon>
        <taxon>Glomeromycetes</taxon>
        <taxon>Archaeosporales</taxon>
        <taxon>Ambisporaceae</taxon>
        <taxon>Ambispora</taxon>
    </lineage>
</organism>
<name>A0A9N9J3L0_9GLOM</name>
<dbReference type="OrthoDB" id="2013972at2759"/>
<dbReference type="InterPro" id="IPR029063">
    <property type="entry name" value="SAM-dependent_MTases_sf"/>
</dbReference>
<dbReference type="Gene3D" id="3.40.50.150">
    <property type="entry name" value="Vaccinia Virus protein VP39"/>
    <property type="match status" value="1"/>
</dbReference>
<proteinExistence type="predicted"/>
<evidence type="ECO:0000313" key="2">
    <source>
        <dbReference type="Proteomes" id="UP000789508"/>
    </source>
</evidence>
<dbReference type="EMBL" id="CAJVPS010047064">
    <property type="protein sequence ID" value="CAG8762299.1"/>
    <property type="molecule type" value="Genomic_DNA"/>
</dbReference>
<accession>A0A9N9J3L0</accession>